<dbReference type="KEGG" id="rub:GBA63_14460"/>
<evidence type="ECO:0000313" key="2">
    <source>
        <dbReference type="EMBL" id="QIN83698.1"/>
    </source>
</evidence>
<gene>
    <name evidence="2" type="ORF">GBA63_14460</name>
</gene>
<keyword evidence="1" id="KW-0472">Membrane</keyword>
<evidence type="ECO:0000256" key="1">
    <source>
        <dbReference type="SAM" id="Phobius"/>
    </source>
</evidence>
<protein>
    <submittedName>
        <fullName evidence="2">Uncharacterized protein</fullName>
    </submittedName>
</protein>
<feature type="transmembrane region" description="Helical" evidence="1">
    <location>
        <begin position="12"/>
        <end position="39"/>
    </location>
</feature>
<dbReference type="Proteomes" id="UP000501452">
    <property type="component" value="Chromosome"/>
</dbReference>
<reference evidence="2 3" key="1">
    <citation type="submission" date="2019-10" db="EMBL/GenBank/DDBJ databases">
        <title>Rubrobacter sp nov SCSIO 52090 isolated from a deep-sea sediment in the South China Sea.</title>
        <authorList>
            <person name="Chen R.W."/>
        </authorList>
    </citation>
    <scope>NUCLEOTIDE SEQUENCE [LARGE SCALE GENOMIC DNA]</scope>
    <source>
        <strain evidence="2 3">SCSIO 52909</strain>
    </source>
</reference>
<sequence>MAFGRGTVAVMTYLLLFVFIGIGAVVALVAALAALGAYLRFRRARIELQDRLATEVESLSRRTGELERGLAALQERSARLPISISGLQQNLSTLQVLTGALAASLRQAQAVLSYSALKTLSGSHLGKLLRVPPKTGGRPS</sequence>
<keyword evidence="1" id="KW-1133">Transmembrane helix</keyword>
<accession>A0A6G8QB87</accession>
<keyword evidence="3" id="KW-1185">Reference proteome</keyword>
<dbReference type="EMBL" id="CP045119">
    <property type="protein sequence ID" value="QIN83698.1"/>
    <property type="molecule type" value="Genomic_DNA"/>
</dbReference>
<proteinExistence type="predicted"/>
<dbReference type="AlphaFoldDB" id="A0A6G8QB87"/>
<organism evidence="2 3">
    <name type="scientific">Rubrobacter tropicus</name>
    <dbReference type="NCBI Taxonomy" id="2653851"/>
    <lineage>
        <taxon>Bacteria</taxon>
        <taxon>Bacillati</taxon>
        <taxon>Actinomycetota</taxon>
        <taxon>Rubrobacteria</taxon>
        <taxon>Rubrobacterales</taxon>
        <taxon>Rubrobacteraceae</taxon>
        <taxon>Rubrobacter</taxon>
    </lineage>
</organism>
<keyword evidence="1" id="KW-0812">Transmembrane</keyword>
<evidence type="ECO:0000313" key="3">
    <source>
        <dbReference type="Proteomes" id="UP000501452"/>
    </source>
</evidence>
<dbReference type="RefSeq" id="WP_166177211.1">
    <property type="nucleotide sequence ID" value="NZ_CP045119.1"/>
</dbReference>
<name>A0A6G8QB87_9ACTN</name>